<dbReference type="InterPro" id="IPR009009">
    <property type="entry name" value="RlpA-like_DPBB"/>
</dbReference>
<dbReference type="CDD" id="cd22268">
    <property type="entry name" value="DPBB_RlpA-like"/>
    <property type="match status" value="1"/>
</dbReference>
<evidence type="ECO:0000259" key="1">
    <source>
        <dbReference type="Pfam" id="PF03330"/>
    </source>
</evidence>
<dbReference type="Proteomes" id="UP000178085">
    <property type="component" value="Unassembled WGS sequence"/>
</dbReference>
<evidence type="ECO:0000313" key="3">
    <source>
        <dbReference type="Proteomes" id="UP000178085"/>
    </source>
</evidence>
<reference evidence="2 3" key="1">
    <citation type="journal article" date="2016" name="Nat. Commun.">
        <title>Thousands of microbial genomes shed light on interconnected biogeochemical processes in an aquifer system.</title>
        <authorList>
            <person name="Anantharaman K."/>
            <person name="Brown C.T."/>
            <person name="Hug L.A."/>
            <person name="Sharon I."/>
            <person name="Castelle C.J."/>
            <person name="Probst A.J."/>
            <person name="Thomas B.C."/>
            <person name="Singh A."/>
            <person name="Wilkins M.J."/>
            <person name="Karaoz U."/>
            <person name="Brodie E.L."/>
            <person name="Williams K.H."/>
            <person name="Hubbard S.S."/>
            <person name="Banfield J.F."/>
        </authorList>
    </citation>
    <scope>NUCLEOTIDE SEQUENCE [LARGE SCALE GENOMIC DNA]</scope>
</reference>
<dbReference type="InterPro" id="IPR036908">
    <property type="entry name" value="RlpA-like_sf"/>
</dbReference>
<dbReference type="AlphaFoldDB" id="A0A1F4NRR0"/>
<proteinExistence type="predicted"/>
<evidence type="ECO:0000313" key="2">
    <source>
        <dbReference type="EMBL" id="OGB73572.1"/>
    </source>
</evidence>
<protein>
    <recommendedName>
        <fullName evidence="1">RlpA-like protein double-psi beta-barrel domain-containing protein</fullName>
    </recommendedName>
</protein>
<accession>A0A1F4NRR0</accession>
<organism evidence="2 3">
    <name type="scientific">candidate division Kazan bacterium RIFCSPLOWO2_01_FULL_45_19</name>
    <dbReference type="NCBI Taxonomy" id="1798538"/>
    <lineage>
        <taxon>Bacteria</taxon>
        <taxon>Bacteria division Kazan-3B-28</taxon>
    </lineage>
</organism>
<dbReference type="EMBL" id="METD01000001">
    <property type="protein sequence ID" value="OGB73572.1"/>
    <property type="molecule type" value="Genomic_DNA"/>
</dbReference>
<dbReference type="Pfam" id="PF03330">
    <property type="entry name" value="DPBB_1"/>
    <property type="match status" value="1"/>
</dbReference>
<gene>
    <name evidence="2" type="ORF">A3K51_01855</name>
</gene>
<comment type="caution">
    <text evidence="2">The sequence shown here is derived from an EMBL/GenBank/DDBJ whole genome shotgun (WGS) entry which is preliminary data.</text>
</comment>
<dbReference type="Gene3D" id="2.40.40.10">
    <property type="entry name" value="RlpA-like domain"/>
    <property type="match status" value="1"/>
</dbReference>
<feature type="domain" description="RlpA-like protein double-psi beta-barrel" evidence="1">
    <location>
        <begin position="134"/>
        <end position="196"/>
    </location>
</feature>
<name>A0A1F4NRR0_UNCK3</name>
<dbReference type="SUPFAM" id="SSF50685">
    <property type="entry name" value="Barwin-like endoglucanases"/>
    <property type="match status" value="1"/>
</dbReference>
<sequence>MTPSSRGAILALVGLALLASGLSWQKPVLAQPKTVTLQFNGLPWKLETQAQDIAELLLQSFGDYENWNIDPAPKTAITDQMTITIQDSSASALTKSVAINLQAEIKKREEAQAEPKSPIYAGLATWYDFGGSLGTASRQFPKGTRLKVVAVNSGKSVIVTVNDYGPQTYTGIALDLNRPSFTQLAPLGAGKIQVKYYKI</sequence>